<feature type="chain" id="PRO_5012186667" description="Glycoprotein" evidence="3">
    <location>
        <begin position="27"/>
        <end position="736"/>
    </location>
</feature>
<organism evidence="4 5">
    <name type="scientific">Actinophytocola xanthii</name>
    <dbReference type="NCBI Taxonomy" id="1912961"/>
    <lineage>
        <taxon>Bacteria</taxon>
        <taxon>Bacillati</taxon>
        <taxon>Actinomycetota</taxon>
        <taxon>Actinomycetes</taxon>
        <taxon>Pseudonocardiales</taxon>
        <taxon>Pseudonocardiaceae</taxon>
    </lineage>
</organism>
<evidence type="ECO:0000256" key="2">
    <source>
        <dbReference type="SAM" id="Phobius"/>
    </source>
</evidence>
<evidence type="ECO:0008006" key="6">
    <source>
        <dbReference type="Google" id="ProtNLM"/>
    </source>
</evidence>
<evidence type="ECO:0000256" key="1">
    <source>
        <dbReference type="SAM" id="MobiDB-lite"/>
    </source>
</evidence>
<dbReference type="AlphaFoldDB" id="A0A1Q8CVA9"/>
<protein>
    <recommendedName>
        <fullName evidence="6">Glycoprotein</fullName>
    </recommendedName>
</protein>
<keyword evidence="2" id="KW-1133">Transmembrane helix</keyword>
<dbReference type="Pfam" id="PF19516">
    <property type="entry name" value="DUF6049"/>
    <property type="match status" value="1"/>
</dbReference>
<evidence type="ECO:0000313" key="5">
    <source>
        <dbReference type="Proteomes" id="UP000185596"/>
    </source>
</evidence>
<evidence type="ECO:0000313" key="4">
    <source>
        <dbReference type="EMBL" id="OLF18290.1"/>
    </source>
</evidence>
<sequence>MTRWKAALLAATLLALASAGPVPGAAAEPIGDQVAQTRDGQEMLRLEVESLAPRFVTSATPKLTVTGRITNVGDRRVDDIRVKVQRGEPVERDVDLRDLAKLATDSASSPFVDVSRSLAPGESAAVRLEATVRGTEQSLALTEPGVYPVLVNVNGRPDYGGQARLAAVSLPLPVLSVPGGPAATVGPRPRGISIIWPILDTRPRRLATTDGSVVLTDDDLADSLSPGGRLFGLVNSVAKVTANDGTLLSSLCFAVDPDLLQTVSAMAGGYRVRGENGRLVAGRGAAVATDWLTRVAGLTRGRCVLSVPFADTDLVALSRSGAVDLTQLALASSAIVAELLSPVQPAKELYWPAGGSFDQRTLLDLAALGPTTVLADPTHLQKVRGQPPFTVTGYQTPAPVRALPIDSLVSSALELDRPGAGADTSLQRGLAALTFRALFDSGADGTRILVAPPRRWTASEQELTGYLDLAQRLFDSGSAVPQSLVGTLSGIDQGTAAGLAYTPQDAAREIPTAVTADVARINGTKRDLLNAMDDDNTSDVDPNTLLSPMQYGLLRGTSTAWRGAPERAEAAVEQVDDQLGALCDQVVVNNQGRPLALASGDSPIPVNVYNGLPVSIVVRIRLVAPPGLSPAPPQDVRIPPLSSISRYISAEVTRAGRFKVDAKLSTPGGTKLGSTAQLELSSTSYGIITVAITGTAGAVLVLLVAIRLVRRVRTARAARPGPGPEPILDGEARVEP</sequence>
<evidence type="ECO:0000256" key="3">
    <source>
        <dbReference type="SAM" id="SignalP"/>
    </source>
</evidence>
<feature type="region of interest" description="Disordered" evidence="1">
    <location>
        <begin position="715"/>
        <end position="736"/>
    </location>
</feature>
<accession>A0A1Q8CVA9</accession>
<gene>
    <name evidence="4" type="ORF">BU204_06960</name>
</gene>
<comment type="caution">
    <text evidence="4">The sequence shown here is derived from an EMBL/GenBank/DDBJ whole genome shotgun (WGS) entry which is preliminary data.</text>
</comment>
<feature type="signal peptide" evidence="3">
    <location>
        <begin position="1"/>
        <end position="26"/>
    </location>
</feature>
<keyword evidence="3" id="KW-0732">Signal</keyword>
<feature type="transmembrane region" description="Helical" evidence="2">
    <location>
        <begin position="685"/>
        <end position="709"/>
    </location>
</feature>
<keyword evidence="2" id="KW-0812">Transmembrane</keyword>
<keyword evidence="5" id="KW-1185">Reference proteome</keyword>
<dbReference type="EMBL" id="MSIE01000008">
    <property type="protein sequence ID" value="OLF18290.1"/>
    <property type="molecule type" value="Genomic_DNA"/>
</dbReference>
<reference evidence="4 5" key="1">
    <citation type="submission" date="2016-12" db="EMBL/GenBank/DDBJ databases">
        <title>The draft genome sequence of Actinophytocola sp. 11-183.</title>
        <authorList>
            <person name="Wang W."/>
            <person name="Yuan L."/>
        </authorList>
    </citation>
    <scope>NUCLEOTIDE SEQUENCE [LARGE SCALE GENOMIC DNA]</scope>
    <source>
        <strain evidence="4 5">11-183</strain>
    </source>
</reference>
<dbReference type="InterPro" id="IPR046112">
    <property type="entry name" value="DUF6049"/>
</dbReference>
<dbReference type="OrthoDB" id="3797035at2"/>
<name>A0A1Q8CVA9_9PSEU</name>
<dbReference type="RefSeq" id="WP_075124724.1">
    <property type="nucleotide sequence ID" value="NZ_MSIE01000008.1"/>
</dbReference>
<keyword evidence="2" id="KW-0472">Membrane</keyword>
<dbReference type="Proteomes" id="UP000185596">
    <property type="component" value="Unassembled WGS sequence"/>
</dbReference>
<proteinExistence type="predicted"/>
<dbReference type="STRING" id="1912961.BU204_06960"/>